<organism evidence="5 6">
    <name type="scientific">Paenibacillus rhizovicinus</name>
    <dbReference type="NCBI Taxonomy" id="2704463"/>
    <lineage>
        <taxon>Bacteria</taxon>
        <taxon>Bacillati</taxon>
        <taxon>Bacillota</taxon>
        <taxon>Bacilli</taxon>
        <taxon>Bacillales</taxon>
        <taxon>Paenibacillaceae</taxon>
        <taxon>Paenibacillus</taxon>
    </lineage>
</organism>
<dbReference type="InterPro" id="IPR037923">
    <property type="entry name" value="HTH-like"/>
</dbReference>
<accession>A0A6C0NYJ9</accession>
<feature type="domain" description="HTH araC/xylS-type" evidence="4">
    <location>
        <begin position="200"/>
        <end position="298"/>
    </location>
</feature>
<sequence length="302" mass="35626">MAHDRKRFHFDNLYFLDPKQYELFTLYQIGDLSCDSGYVLQEHTQLCYEITYVMSGRGWFSTNGVRSEVEAGDLYINIPGEVHTGGADDKEPFRYFYVGFLFNLQPDDEYRENYETPFIHIQKMMDKRENPLTKDRLDMQHTFLSALKEFRNMSHYSQMMTQMYLNQLIVLMYRNFFDDWDSTYHYDQSSGSGGAKEIVYNAISYIDNNMLTMQDLAEVSRVLGYSYSYLSHLFTEETGISLRNFYSQKRLQKMLELMKSKTLSITEIAATMQYQSIHSFSRAFKKAVGLSPTEYIRLNCKE</sequence>
<proteinExistence type="predicted"/>
<dbReference type="PANTHER" id="PTHR43280:SF30">
    <property type="entry name" value="MMSAB OPERON REGULATORY PROTEIN"/>
    <property type="match status" value="1"/>
</dbReference>
<evidence type="ECO:0000259" key="4">
    <source>
        <dbReference type="PROSITE" id="PS01124"/>
    </source>
</evidence>
<dbReference type="PROSITE" id="PS01124">
    <property type="entry name" value="HTH_ARAC_FAMILY_2"/>
    <property type="match status" value="1"/>
</dbReference>
<dbReference type="InterPro" id="IPR003313">
    <property type="entry name" value="AraC-bd"/>
</dbReference>
<dbReference type="EMBL" id="CP048286">
    <property type="protein sequence ID" value="QHW31297.1"/>
    <property type="molecule type" value="Genomic_DNA"/>
</dbReference>
<dbReference type="KEGG" id="prz:GZH47_10810"/>
<dbReference type="Gene3D" id="2.60.120.10">
    <property type="entry name" value="Jelly Rolls"/>
    <property type="match status" value="1"/>
</dbReference>
<reference evidence="5 6" key="1">
    <citation type="submission" date="2020-02" db="EMBL/GenBank/DDBJ databases">
        <title>Paenibacillus sp. nov., isolated from rhizosphere soil of tomato.</title>
        <authorList>
            <person name="Weon H.-Y."/>
            <person name="Lee S.A."/>
        </authorList>
    </citation>
    <scope>NUCLEOTIDE SEQUENCE [LARGE SCALE GENOMIC DNA]</scope>
    <source>
        <strain evidence="5 6">14171R-81</strain>
    </source>
</reference>
<dbReference type="SMART" id="SM00342">
    <property type="entry name" value="HTH_ARAC"/>
    <property type="match status" value="1"/>
</dbReference>
<dbReference type="InterPro" id="IPR018060">
    <property type="entry name" value="HTH_AraC"/>
</dbReference>
<dbReference type="RefSeq" id="WP_162640105.1">
    <property type="nucleotide sequence ID" value="NZ_CP048286.1"/>
</dbReference>
<keyword evidence="1" id="KW-0805">Transcription regulation</keyword>
<dbReference type="SUPFAM" id="SSF51215">
    <property type="entry name" value="Regulatory protein AraC"/>
    <property type="match status" value="1"/>
</dbReference>
<evidence type="ECO:0000256" key="3">
    <source>
        <dbReference type="ARBA" id="ARBA00023163"/>
    </source>
</evidence>
<dbReference type="PANTHER" id="PTHR43280">
    <property type="entry name" value="ARAC-FAMILY TRANSCRIPTIONAL REGULATOR"/>
    <property type="match status" value="1"/>
</dbReference>
<dbReference type="InterPro" id="IPR014710">
    <property type="entry name" value="RmlC-like_jellyroll"/>
</dbReference>
<dbReference type="AlphaFoldDB" id="A0A6C0NYJ9"/>
<dbReference type="GO" id="GO:0003700">
    <property type="term" value="F:DNA-binding transcription factor activity"/>
    <property type="evidence" value="ECO:0007669"/>
    <property type="project" value="InterPro"/>
</dbReference>
<evidence type="ECO:0000313" key="5">
    <source>
        <dbReference type="EMBL" id="QHW31297.1"/>
    </source>
</evidence>
<evidence type="ECO:0000256" key="1">
    <source>
        <dbReference type="ARBA" id="ARBA00023015"/>
    </source>
</evidence>
<name>A0A6C0NYJ9_9BACL</name>
<keyword evidence="6" id="KW-1185">Reference proteome</keyword>
<dbReference type="GO" id="GO:0043565">
    <property type="term" value="F:sequence-specific DNA binding"/>
    <property type="evidence" value="ECO:0007669"/>
    <property type="project" value="InterPro"/>
</dbReference>
<dbReference type="Pfam" id="PF12833">
    <property type="entry name" value="HTH_18"/>
    <property type="match status" value="1"/>
</dbReference>
<dbReference type="InterPro" id="IPR009057">
    <property type="entry name" value="Homeodomain-like_sf"/>
</dbReference>
<gene>
    <name evidence="5" type="ORF">GZH47_10810</name>
</gene>
<dbReference type="SUPFAM" id="SSF46689">
    <property type="entry name" value="Homeodomain-like"/>
    <property type="match status" value="2"/>
</dbReference>
<evidence type="ECO:0000313" key="6">
    <source>
        <dbReference type="Proteomes" id="UP000479114"/>
    </source>
</evidence>
<protein>
    <submittedName>
        <fullName evidence="5">AraC family transcriptional regulator</fullName>
    </submittedName>
</protein>
<dbReference type="Gene3D" id="1.10.10.60">
    <property type="entry name" value="Homeodomain-like"/>
    <property type="match status" value="2"/>
</dbReference>
<dbReference type="Proteomes" id="UP000479114">
    <property type="component" value="Chromosome"/>
</dbReference>
<dbReference type="Pfam" id="PF02311">
    <property type="entry name" value="AraC_binding"/>
    <property type="match status" value="1"/>
</dbReference>
<keyword evidence="2" id="KW-0238">DNA-binding</keyword>
<evidence type="ECO:0000256" key="2">
    <source>
        <dbReference type="ARBA" id="ARBA00023125"/>
    </source>
</evidence>
<keyword evidence="3" id="KW-0804">Transcription</keyword>